<proteinExistence type="predicted"/>
<protein>
    <submittedName>
        <fullName evidence="4">VanZ family protein</fullName>
    </submittedName>
</protein>
<organism evidence="4 5">
    <name type="scientific">Nocardioides euryhalodurans</name>
    <dbReference type="NCBI Taxonomy" id="2518370"/>
    <lineage>
        <taxon>Bacteria</taxon>
        <taxon>Bacillati</taxon>
        <taxon>Actinomycetota</taxon>
        <taxon>Actinomycetes</taxon>
        <taxon>Propionibacteriales</taxon>
        <taxon>Nocardioidaceae</taxon>
        <taxon>Nocardioides</taxon>
    </lineage>
</organism>
<sequence length="182" mass="19237">MGDAEVDQQPRLVDRADDLPRHAHRCRQDPLDDRSHAASVPAVVRTLLAVAYAGYLVAVGFLVWNPDSSTPGGAVVEVAELFATLGLPVGVDGVELLLNVVLFVPLSLPGAFLLGRWGIAWWVVVGLLGTLLVEGVQGAFLPTRTPSARDVLANTGGALLGILLALLVRRVLPAAWADRMAP</sequence>
<feature type="transmembrane region" description="Helical" evidence="2">
    <location>
        <begin position="121"/>
        <end position="140"/>
    </location>
</feature>
<feature type="region of interest" description="Disordered" evidence="1">
    <location>
        <begin position="1"/>
        <end position="32"/>
    </location>
</feature>
<dbReference type="AlphaFoldDB" id="A0A4V1BE47"/>
<keyword evidence="5" id="KW-1185">Reference proteome</keyword>
<evidence type="ECO:0000313" key="4">
    <source>
        <dbReference type="EMBL" id="QBR93362.1"/>
    </source>
</evidence>
<dbReference type="KEGG" id="noy:EXE57_14635"/>
<dbReference type="EMBL" id="CP038267">
    <property type="protein sequence ID" value="QBR93362.1"/>
    <property type="molecule type" value="Genomic_DNA"/>
</dbReference>
<keyword evidence="2" id="KW-1133">Transmembrane helix</keyword>
<feature type="domain" description="VanZ-like" evidence="3">
    <location>
        <begin position="94"/>
        <end position="168"/>
    </location>
</feature>
<feature type="transmembrane region" description="Helical" evidence="2">
    <location>
        <begin position="152"/>
        <end position="172"/>
    </location>
</feature>
<evidence type="ECO:0000256" key="2">
    <source>
        <dbReference type="SAM" id="Phobius"/>
    </source>
</evidence>
<accession>A0A4V1BE47</accession>
<feature type="transmembrane region" description="Helical" evidence="2">
    <location>
        <begin position="42"/>
        <end position="64"/>
    </location>
</feature>
<feature type="transmembrane region" description="Helical" evidence="2">
    <location>
        <begin position="96"/>
        <end position="114"/>
    </location>
</feature>
<evidence type="ECO:0000259" key="3">
    <source>
        <dbReference type="Pfam" id="PF04892"/>
    </source>
</evidence>
<dbReference type="Pfam" id="PF04892">
    <property type="entry name" value="VanZ"/>
    <property type="match status" value="1"/>
</dbReference>
<dbReference type="InterPro" id="IPR006976">
    <property type="entry name" value="VanZ-like"/>
</dbReference>
<evidence type="ECO:0000313" key="5">
    <source>
        <dbReference type="Proteomes" id="UP000294894"/>
    </source>
</evidence>
<keyword evidence="2" id="KW-0472">Membrane</keyword>
<feature type="compositionally biased region" description="Basic and acidic residues" evidence="1">
    <location>
        <begin position="12"/>
        <end position="32"/>
    </location>
</feature>
<gene>
    <name evidence="4" type="ORF">EXE57_14635</name>
</gene>
<reference evidence="4 5" key="1">
    <citation type="submission" date="2019-03" db="EMBL/GenBank/DDBJ databases">
        <title>Three New Species of Nocardioides, Nocardioides euryhalodurans sp. nov., Nocardioides seonyuensis sp. nov. and Nocardioides eburneoflavus sp. nov., Iolated from Soil.</title>
        <authorList>
            <person name="Roh S.G."/>
            <person name="Lee C."/>
            <person name="Kim M.-K."/>
            <person name="Kim S.B."/>
        </authorList>
    </citation>
    <scope>NUCLEOTIDE SEQUENCE [LARGE SCALE GENOMIC DNA]</scope>
    <source>
        <strain evidence="4 5">MMS17-SY117</strain>
    </source>
</reference>
<name>A0A4V1BE47_9ACTN</name>
<dbReference type="Proteomes" id="UP000294894">
    <property type="component" value="Chromosome"/>
</dbReference>
<keyword evidence="2" id="KW-0812">Transmembrane</keyword>
<evidence type="ECO:0000256" key="1">
    <source>
        <dbReference type="SAM" id="MobiDB-lite"/>
    </source>
</evidence>